<dbReference type="OrthoDB" id="73901at2759"/>
<comment type="similarity">
    <text evidence="4">Belongs to the copper transporter (Ctr) (TC 1.A.56) family. SLC31A subfamily.</text>
</comment>
<reference evidence="5" key="1">
    <citation type="submission" date="2022-12" db="EMBL/GenBank/DDBJ databases">
        <authorList>
            <person name="Petersen C."/>
        </authorList>
    </citation>
    <scope>NUCLEOTIDE SEQUENCE</scope>
    <source>
        <strain evidence="5">IBT 15544</strain>
    </source>
</reference>
<dbReference type="Pfam" id="PF04145">
    <property type="entry name" value="Ctr"/>
    <property type="match status" value="1"/>
</dbReference>
<dbReference type="GO" id="GO:0005886">
    <property type="term" value="C:plasma membrane"/>
    <property type="evidence" value="ECO:0007669"/>
    <property type="project" value="TreeGrafter"/>
</dbReference>
<keyword evidence="3 4" id="KW-0472">Membrane</keyword>
<feature type="transmembrane region" description="Helical" evidence="4">
    <location>
        <begin position="89"/>
        <end position="108"/>
    </location>
</feature>
<dbReference type="Proteomes" id="UP001150904">
    <property type="component" value="Unassembled WGS sequence"/>
</dbReference>
<keyword evidence="4" id="KW-0406">Ion transport</keyword>
<organism evidence="5 6">
    <name type="scientific">Penicillium cinerascens</name>
    <dbReference type="NCBI Taxonomy" id="70096"/>
    <lineage>
        <taxon>Eukaryota</taxon>
        <taxon>Fungi</taxon>
        <taxon>Dikarya</taxon>
        <taxon>Ascomycota</taxon>
        <taxon>Pezizomycotina</taxon>
        <taxon>Eurotiomycetes</taxon>
        <taxon>Eurotiomycetidae</taxon>
        <taxon>Eurotiales</taxon>
        <taxon>Aspergillaceae</taxon>
        <taxon>Penicillium</taxon>
    </lineage>
</organism>
<dbReference type="PANTHER" id="PTHR12483">
    <property type="entry name" value="SOLUTE CARRIER FAMILY 31 COPPER TRANSPORTERS"/>
    <property type="match status" value="1"/>
</dbReference>
<keyword evidence="1 4" id="KW-0812">Transmembrane</keyword>
<feature type="transmembrane region" description="Helical" evidence="4">
    <location>
        <begin position="191"/>
        <end position="211"/>
    </location>
</feature>
<dbReference type="GeneID" id="83180456"/>
<keyword evidence="4" id="KW-0187">Copper transport</keyword>
<feature type="transmembrane region" description="Helical" evidence="4">
    <location>
        <begin position="167"/>
        <end position="185"/>
    </location>
</feature>
<keyword evidence="4" id="KW-0186">Copper</keyword>
<dbReference type="GO" id="GO:0005375">
    <property type="term" value="F:copper ion transmembrane transporter activity"/>
    <property type="evidence" value="ECO:0007669"/>
    <property type="project" value="UniProtKB-UniRule"/>
</dbReference>
<keyword evidence="2 4" id="KW-1133">Transmembrane helix</keyword>
<dbReference type="EMBL" id="JAPQKR010000013">
    <property type="protein sequence ID" value="KAJ5201430.1"/>
    <property type="molecule type" value="Genomic_DNA"/>
</dbReference>
<name>A0A9W9MHL4_9EURO</name>
<dbReference type="InterPro" id="IPR007274">
    <property type="entry name" value="Cop_transporter"/>
</dbReference>
<reference evidence="5" key="2">
    <citation type="journal article" date="2023" name="IMA Fungus">
        <title>Comparative genomic study of the Penicillium genus elucidates a diverse pangenome and 15 lateral gene transfer events.</title>
        <authorList>
            <person name="Petersen C."/>
            <person name="Sorensen T."/>
            <person name="Nielsen M.R."/>
            <person name="Sondergaard T.E."/>
            <person name="Sorensen J.L."/>
            <person name="Fitzpatrick D.A."/>
            <person name="Frisvad J.C."/>
            <person name="Nielsen K.L."/>
        </authorList>
    </citation>
    <scope>NUCLEOTIDE SEQUENCE</scope>
    <source>
        <strain evidence="5">IBT 15544</strain>
    </source>
</reference>
<evidence type="ECO:0000256" key="3">
    <source>
        <dbReference type="ARBA" id="ARBA00023136"/>
    </source>
</evidence>
<evidence type="ECO:0000256" key="4">
    <source>
        <dbReference type="RuleBase" id="RU367022"/>
    </source>
</evidence>
<evidence type="ECO:0000256" key="2">
    <source>
        <dbReference type="ARBA" id="ARBA00022989"/>
    </source>
</evidence>
<dbReference type="PANTHER" id="PTHR12483:SF120">
    <property type="entry name" value="HIGH-AFFINITY COPPER TRANSPORTER CTRA2"/>
    <property type="match status" value="1"/>
</dbReference>
<protein>
    <recommendedName>
        <fullName evidence="4">Copper transport protein</fullName>
    </recommendedName>
</protein>
<keyword evidence="6" id="KW-1185">Reference proteome</keyword>
<dbReference type="RefSeq" id="XP_058307346.1">
    <property type="nucleotide sequence ID" value="XM_058453155.1"/>
</dbReference>
<proteinExistence type="inferred from homology"/>
<dbReference type="AlphaFoldDB" id="A0A9W9MHL4"/>
<keyword evidence="4" id="KW-0813">Transport</keyword>
<evidence type="ECO:0000313" key="6">
    <source>
        <dbReference type="Proteomes" id="UP001150904"/>
    </source>
</evidence>
<gene>
    <name evidence="5" type="ORF">N7498_006093</name>
</gene>
<comment type="subcellular location">
    <subcellularLocation>
        <location evidence="4">Membrane</location>
        <topology evidence="4">Multi-pass membrane protein</topology>
    </subcellularLocation>
</comment>
<comment type="caution">
    <text evidence="5">The sequence shown here is derived from an EMBL/GenBank/DDBJ whole genome shotgun (WGS) entry which is preliminary data.</text>
</comment>
<evidence type="ECO:0000313" key="5">
    <source>
        <dbReference type="EMBL" id="KAJ5201430.1"/>
    </source>
</evidence>
<accession>A0A9W9MHL4</accession>
<sequence length="219" mass="23736">MDMSDMTTSMSMGMTGMATSMSMATATSTGSMSMTMSMPSSTTTDSMSGMSGMSDSSMTMSMADMVMTFFTSFKTPLFSNDWTPTTKGQYAGTCIFLIVFAVILRVLIAIRPVLEGRLWTDGVQQATLGGHMGQKTETRHVSGVQLSMQELGNRWSRWRVNPAAARATYEVVIGGIAYLLMIAVMTMNLGYFLSVLGGIWLGTFIMGSAAAHTEWVHHI</sequence>
<evidence type="ECO:0000256" key="1">
    <source>
        <dbReference type="ARBA" id="ARBA00022692"/>
    </source>
</evidence>